<keyword evidence="1" id="KW-0805">Transcription regulation</keyword>
<organism evidence="6 7">
    <name type="scientific">Rhodococcus jostii (strain RHA1)</name>
    <dbReference type="NCBI Taxonomy" id="101510"/>
    <lineage>
        <taxon>Bacteria</taxon>
        <taxon>Bacillati</taxon>
        <taxon>Actinomycetota</taxon>
        <taxon>Actinomycetes</taxon>
        <taxon>Mycobacteriales</taxon>
        <taxon>Nocardiaceae</taxon>
        <taxon>Rhodococcus</taxon>
    </lineage>
</organism>
<evidence type="ECO:0000256" key="3">
    <source>
        <dbReference type="ARBA" id="ARBA00023163"/>
    </source>
</evidence>
<dbReference type="AlphaFoldDB" id="Q0RXW1"/>
<dbReference type="Pfam" id="PF01614">
    <property type="entry name" value="IclR_C"/>
    <property type="match status" value="1"/>
</dbReference>
<protein>
    <submittedName>
        <fullName evidence="6">Transcriptional regulator, IclR family protein</fullName>
    </submittedName>
</protein>
<keyword evidence="3" id="KW-0804">Transcription</keyword>
<keyword evidence="2" id="KW-0238">DNA-binding</keyword>
<name>Q0RXW1_RHOJR</name>
<dbReference type="HOGENOM" id="CLU_062618_6_2_11"/>
<dbReference type="InterPro" id="IPR005471">
    <property type="entry name" value="Tscrpt_reg_IclR_N"/>
</dbReference>
<proteinExistence type="predicted"/>
<dbReference type="GO" id="GO:0003677">
    <property type="term" value="F:DNA binding"/>
    <property type="evidence" value="ECO:0007669"/>
    <property type="project" value="UniProtKB-KW"/>
</dbReference>
<evidence type="ECO:0000259" key="4">
    <source>
        <dbReference type="PROSITE" id="PS51077"/>
    </source>
</evidence>
<feature type="domain" description="IclR-ED" evidence="5">
    <location>
        <begin position="94"/>
        <end position="278"/>
    </location>
</feature>
<reference evidence="7" key="1">
    <citation type="journal article" date="2006" name="Proc. Natl. Acad. Sci. U.S.A.">
        <title>The complete genome of Rhodococcus sp. RHA1 provides insights into a catabolic powerhouse.</title>
        <authorList>
            <person name="McLeod M.P."/>
            <person name="Warren R.L."/>
            <person name="Hsiao W.W.L."/>
            <person name="Araki N."/>
            <person name="Myhre M."/>
            <person name="Fernandes C."/>
            <person name="Miyazawa D."/>
            <person name="Wong W."/>
            <person name="Lillquist A.L."/>
            <person name="Wang D."/>
            <person name="Dosanjh M."/>
            <person name="Hara H."/>
            <person name="Petrescu A."/>
            <person name="Morin R.D."/>
            <person name="Yang G."/>
            <person name="Stott J.M."/>
            <person name="Schein J.E."/>
            <person name="Shin H."/>
            <person name="Smailus D."/>
            <person name="Siddiqui A.S."/>
            <person name="Marra M.A."/>
            <person name="Jones S.J.M."/>
            <person name="Holt R."/>
            <person name="Brinkman F.S.L."/>
            <person name="Miyauchi K."/>
            <person name="Fukuda M."/>
            <person name="Davies J.E."/>
            <person name="Mohn W.W."/>
            <person name="Eltis L.D."/>
        </authorList>
    </citation>
    <scope>NUCLEOTIDE SEQUENCE [LARGE SCALE GENOMIC DNA]</scope>
    <source>
        <strain evidence="7">RHA1</strain>
    </source>
</reference>
<dbReference type="Gene3D" id="1.10.10.10">
    <property type="entry name" value="Winged helix-like DNA-binding domain superfamily/Winged helix DNA-binding domain"/>
    <property type="match status" value="1"/>
</dbReference>
<dbReference type="InterPro" id="IPR014757">
    <property type="entry name" value="Tscrpt_reg_IclR_C"/>
</dbReference>
<dbReference type="GO" id="GO:0003700">
    <property type="term" value="F:DNA-binding transcription factor activity"/>
    <property type="evidence" value="ECO:0007669"/>
    <property type="project" value="TreeGrafter"/>
</dbReference>
<gene>
    <name evidence="6" type="ordered locus">RHA1_ro08831</name>
</gene>
<evidence type="ECO:0000259" key="5">
    <source>
        <dbReference type="PROSITE" id="PS51078"/>
    </source>
</evidence>
<dbReference type="SUPFAM" id="SSF55781">
    <property type="entry name" value="GAF domain-like"/>
    <property type="match status" value="1"/>
</dbReference>
<dbReference type="InterPro" id="IPR011991">
    <property type="entry name" value="ArsR-like_HTH"/>
</dbReference>
<dbReference type="PROSITE" id="PS51077">
    <property type="entry name" value="HTH_ICLR"/>
    <property type="match status" value="1"/>
</dbReference>
<dbReference type="OrthoDB" id="8479143at2"/>
<evidence type="ECO:0000256" key="2">
    <source>
        <dbReference type="ARBA" id="ARBA00023125"/>
    </source>
</evidence>
<dbReference type="InterPro" id="IPR050707">
    <property type="entry name" value="HTH_MetabolicPath_Reg"/>
</dbReference>
<dbReference type="InterPro" id="IPR029016">
    <property type="entry name" value="GAF-like_dom_sf"/>
</dbReference>
<feature type="domain" description="HTH iclR-type" evidence="4">
    <location>
        <begin position="31"/>
        <end position="93"/>
    </location>
</feature>
<dbReference type="SMART" id="SM00346">
    <property type="entry name" value="HTH_ICLR"/>
    <property type="match status" value="1"/>
</dbReference>
<dbReference type="Proteomes" id="UP000008710">
    <property type="component" value="Plasmid pRHL1"/>
</dbReference>
<dbReference type="CDD" id="cd00090">
    <property type="entry name" value="HTH_ARSR"/>
    <property type="match status" value="1"/>
</dbReference>
<evidence type="ECO:0000313" key="6">
    <source>
        <dbReference type="EMBL" id="ABG99875.1"/>
    </source>
</evidence>
<dbReference type="GO" id="GO:0045892">
    <property type="term" value="P:negative regulation of DNA-templated transcription"/>
    <property type="evidence" value="ECO:0007669"/>
    <property type="project" value="TreeGrafter"/>
</dbReference>
<dbReference type="EMBL" id="CP000432">
    <property type="protein sequence ID" value="ABG99875.1"/>
    <property type="molecule type" value="Genomic_DNA"/>
</dbReference>
<dbReference type="SUPFAM" id="SSF46785">
    <property type="entry name" value="Winged helix' DNA-binding domain"/>
    <property type="match status" value="1"/>
</dbReference>
<dbReference type="PROSITE" id="PS51078">
    <property type="entry name" value="ICLR_ED"/>
    <property type="match status" value="1"/>
</dbReference>
<dbReference type="InterPro" id="IPR036388">
    <property type="entry name" value="WH-like_DNA-bd_sf"/>
</dbReference>
<accession>Q0RXW1</accession>
<keyword evidence="6" id="KW-0614">Plasmid</keyword>
<evidence type="ECO:0000256" key="1">
    <source>
        <dbReference type="ARBA" id="ARBA00023015"/>
    </source>
</evidence>
<sequence>MRLYGESSGRAFRKRESPTLVVEPNELHEPRGSVARAAVILRCLVSSPNPLRVSELAELSGLAYTTVHRALGSLRAEGLVEQGGPNGGYLLGPLAALLGQAHAKQISSALDAHVGPHLQILRDESKETASLAVQVGRRWMYSRHVESMQEIRRTPELGRTHPLHAGASGRAFLSCLSKEEAEVFLEGPLEKETGRTMVDHDQLLEEIERVRKHGYALGFEETVSGASGIAAPVRASQGDAVGVLVISGPSMRLTGDRLLALAPLLQRRVAILEQQLSGASDDAR</sequence>
<dbReference type="Gene3D" id="3.30.450.40">
    <property type="match status" value="1"/>
</dbReference>
<geneLocation type="plasmid" evidence="6 7">
    <name>pRHL1</name>
</geneLocation>
<dbReference type="PANTHER" id="PTHR30136:SF24">
    <property type="entry name" value="HTH-TYPE TRANSCRIPTIONAL REPRESSOR ALLR"/>
    <property type="match status" value="1"/>
</dbReference>
<dbReference type="KEGG" id="rha:RHA1_ro08831"/>
<dbReference type="PANTHER" id="PTHR30136">
    <property type="entry name" value="HELIX-TURN-HELIX TRANSCRIPTIONAL REGULATOR, ICLR FAMILY"/>
    <property type="match status" value="1"/>
</dbReference>
<dbReference type="InterPro" id="IPR036390">
    <property type="entry name" value="WH_DNA-bd_sf"/>
</dbReference>
<dbReference type="Pfam" id="PF09339">
    <property type="entry name" value="HTH_IclR"/>
    <property type="match status" value="1"/>
</dbReference>
<evidence type="ECO:0000313" key="7">
    <source>
        <dbReference type="Proteomes" id="UP000008710"/>
    </source>
</evidence>